<reference evidence="3 4" key="1">
    <citation type="submission" date="2020-02" db="EMBL/GenBank/DDBJ databases">
        <title>Complete genome sequence of Flavobacteriaceae bacterium.</title>
        <authorList>
            <person name="Kim S.-J."/>
            <person name="Kim Y.-S."/>
            <person name="Kim K.-H."/>
        </authorList>
    </citation>
    <scope>NUCLEOTIDE SEQUENCE [LARGE SCALE GENOMIC DNA]</scope>
    <source>
        <strain evidence="3 4">RR4-40</strain>
    </source>
</reference>
<dbReference type="SMART" id="SM00867">
    <property type="entry name" value="YceI"/>
    <property type="match status" value="1"/>
</dbReference>
<gene>
    <name evidence="3" type="ORF">G5B37_06010</name>
</gene>
<dbReference type="PANTHER" id="PTHR34406">
    <property type="entry name" value="PROTEIN YCEI"/>
    <property type="match status" value="1"/>
</dbReference>
<evidence type="ECO:0000256" key="1">
    <source>
        <dbReference type="SAM" id="SignalP"/>
    </source>
</evidence>
<feature type="signal peptide" evidence="1">
    <location>
        <begin position="1"/>
        <end position="20"/>
    </location>
</feature>
<name>A0A6G6GKT2_9FLAO</name>
<dbReference type="Proteomes" id="UP000505306">
    <property type="component" value="Chromosome"/>
</dbReference>
<dbReference type="KEGG" id="mgel:G5B37_06010"/>
<dbReference type="InterPro" id="IPR007372">
    <property type="entry name" value="Lipid/polyisoprenoid-bd_YceI"/>
</dbReference>
<keyword evidence="4" id="KW-1185">Reference proteome</keyword>
<dbReference type="Gene3D" id="2.40.128.110">
    <property type="entry name" value="Lipid/polyisoprenoid-binding, YceI-like"/>
    <property type="match status" value="1"/>
</dbReference>
<dbReference type="EMBL" id="CP049057">
    <property type="protein sequence ID" value="QIE59127.1"/>
    <property type="molecule type" value="Genomic_DNA"/>
</dbReference>
<evidence type="ECO:0000259" key="2">
    <source>
        <dbReference type="SMART" id="SM00867"/>
    </source>
</evidence>
<proteinExistence type="predicted"/>
<organism evidence="3 4">
    <name type="scientific">Rasiella rasia</name>
    <dbReference type="NCBI Taxonomy" id="2744027"/>
    <lineage>
        <taxon>Bacteria</taxon>
        <taxon>Pseudomonadati</taxon>
        <taxon>Bacteroidota</taxon>
        <taxon>Flavobacteriia</taxon>
        <taxon>Flavobacteriales</taxon>
        <taxon>Flavobacteriaceae</taxon>
        <taxon>Rasiella</taxon>
    </lineage>
</organism>
<dbReference type="InterPro" id="IPR036761">
    <property type="entry name" value="TTHA0802/YceI-like_sf"/>
</dbReference>
<dbReference type="SUPFAM" id="SSF101874">
    <property type="entry name" value="YceI-like"/>
    <property type="match status" value="1"/>
</dbReference>
<evidence type="ECO:0000313" key="3">
    <source>
        <dbReference type="EMBL" id="QIE59127.1"/>
    </source>
</evidence>
<dbReference type="PANTHER" id="PTHR34406:SF1">
    <property type="entry name" value="PROTEIN YCEI"/>
    <property type="match status" value="1"/>
</dbReference>
<evidence type="ECO:0000313" key="4">
    <source>
        <dbReference type="Proteomes" id="UP000505306"/>
    </source>
</evidence>
<dbReference type="AlphaFoldDB" id="A0A6G6GKT2"/>
<sequence>MKTLKLTVLVAIVALTSAFTTPVKKKIDIIKSSIEWKGKKILGSHTGTIQLKEGYLEMEGDNLVGGMFVVDMTTINVTDLEGESKGKLEGHLKSADFFGVDNFPTATLVIKNATKDRNTYEVIADITIKGQTEAISFDLEMGESAAQTSFKIDRTKFGVRYGSGSFADNLGDNAISDKFTIDVMLKF</sequence>
<feature type="chain" id="PRO_5026222102" evidence="1">
    <location>
        <begin position="21"/>
        <end position="187"/>
    </location>
</feature>
<keyword evidence="1" id="KW-0732">Signal</keyword>
<protein>
    <submittedName>
        <fullName evidence="3">YceI family protein</fullName>
    </submittedName>
</protein>
<accession>A0A6G6GKT2</accession>
<dbReference type="RefSeq" id="WP_164679156.1">
    <property type="nucleotide sequence ID" value="NZ_CP049057.1"/>
</dbReference>
<feature type="domain" description="Lipid/polyisoprenoid-binding YceI-like" evidence="2">
    <location>
        <begin position="24"/>
        <end position="186"/>
    </location>
</feature>
<dbReference type="Pfam" id="PF04264">
    <property type="entry name" value="YceI"/>
    <property type="match status" value="1"/>
</dbReference>